<dbReference type="EMBL" id="OX459118">
    <property type="protein sequence ID" value="CAI9090517.1"/>
    <property type="molecule type" value="Genomic_DNA"/>
</dbReference>
<dbReference type="InterPro" id="IPR012972">
    <property type="entry name" value="NLE"/>
</dbReference>
<evidence type="ECO:0000313" key="7">
    <source>
        <dbReference type="Proteomes" id="UP001161247"/>
    </source>
</evidence>
<feature type="domain" description="NLE" evidence="5">
    <location>
        <begin position="8"/>
        <end position="48"/>
    </location>
</feature>
<name>A0AAV1C531_OLDCO</name>
<dbReference type="GO" id="GO:0005634">
    <property type="term" value="C:nucleus"/>
    <property type="evidence" value="ECO:0007669"/>
    <property type="project" value="UniProtKB-SubCell"/>
</dbReference>
<dbReference type="Proteomes" id="UP001161247">
    <property type="component" value="Chromosome 1"/>
</dbReference>
<sequence>MDEASRRVRVQFVTKLKPPYKAPPTSITIPSNLTCLGLSTIVSSFLKAEVLAQTLEIEYIKAMVPRTVEEPSLHDDWVNAIDGSSSKYASSLLEFCMLFIEILCYNILSLGLLFFEVRGYMADHMGCNVITATQHTLSAAQNLGKQIGVVAYIECSSKAQQNVKAVFDTAIKVVFQPPWRKEVARKRRHRTFSCFIV</sequence>
<evidence type="ECO:0000256" key="2">
    <source>
        <dbReference type="ARBA" id="ARBA00022574"/>
    </source>
</evidence>
<accession>A0AAV1C531</accession>
<evidence type="ECO:0000256" key="4">
    <source>
        <dbReference type="SAM" id="Phobius"/>
    </source>
</evidence>
<dbReference type="Pfam" id="PF08154">
    <property type="entry name" value="NLE"/>
    <property type="match status" value="1"/>
</dbReference>
<organism evidence="6 7">
    <name type="scientific">Oldenlandia corymbosa var. corymbosa</name>
    <dbReference type="NCBI Taxonomy" id="529605"/>
    <lineage>
        <taxon>Eukaryota</taxon>
        <taxon>Viridiplantae</taxon>
        <taxon>Streptophyta</taxon>
        <taxon>Embryophyta</taxon>
        <taxon>Tracheophyta</taxon>
        <taxon>Spermatophyta</taxon>
        <taxon>Magnoliopsida</taxon>
        <taxon>eudicotyledons</taxon>
        <taxon>Gunneridae</taxon>
        <taxon>Pentapetalae</taxon>
        <taxon>asterids</taxon>
        <taxon>lamiids</taxon>
        <taxon>Gentianales</taxon>
        <taxon>Rubiaceae</taxon>
        <taxon>Rubioideae</taxon>
        <taxon>Spermacoceae</taxon>
        <taxon>Hedyotis-Oldenlandia complex</taxon>
        <taxon>Oldenlandia</taxon>
    </lineage>
</organism>
<evidence type="ECO:0000256" key="3">
    <source>
        <dbReference type="ARBA" id="ARBA00022737"/>
    </source>
</evidence>
<dbReference type="InterPro" id="IPR027417">
    <property type="entry name" value="P-loop_NTPase"/>
</dbReference>
<proteinExistence type="predicted"/>
<dbReference type="SUPFAM" id="SSF52540">
    <property type="entry name" value="P-loop containing nucleoside triphosphate hydrolases"/>
    <property type="match status" value="1"/>
</dbReference>
<evidence type="ECO:0000256" key="1">
    <source>
        <dbReference type="ARBA" id="ARBA00004123"/>
    </source>
</evidence>
<evidence type="ECO:0000259" key="5">
    <source>
        <dbReference type="Pfam" id="PF08154"/>
    </source>
</evidence>
<dbReference type="Gene3D" id="3.40.50.300">
    <property type="entry name" value="P-loop containing nucleotide triphosphate hydrolases"/>
    <property type="match status" value="1"/>
</dbReference>
<gene>
    <name evidence="6" type="ORF">OLC1_LOCUS2667</name>
</gene>
<keyword evidence="4" id="KW-1133">Transmembrane helix</keyword>
<protein>
    <submittedName>
        <fullName evidence="6">OLC1v1025299C1</fullName>
    </submittedName>
</protein>
<comment type="subcellular location">
    <subcellularLocation>
        <location evidence="1">Nucleus</location>
    </subcellularLocation>
</comment>
<keyword evidence="4" id="KW-0472">Membrane</keyword>
<reference evidence="6" key="1">
    <citation type="submission" date="2023-03" db="EMBL/GenBank/DDBJ databases">
        <authorList>
            <person name="Julca I."/>
        </authorList>
    </citation>
    <scope>NUCLEOTIDE SEQUENCE</scope>
</reference>
<feature type="transmembrane region" description="Helical" evidence="4">
    <location>
        <begin position="92"/>
        <end position="115"/>
    </location>
</feature>
<keyword evidence="3" id="KW-0677">Repeat</keyword>
<keyword evidence="2" id="KW-0853">WD repeat</keyword>
<dbReference type="AlphaFoldDB" id="A0AAV1C531"/>
<evidence type="ECO:0000313" key="6">
    <source>
        <dbReference type="EMBL" id="CAI9090517.1"/>
    </source>
</evidence>
<keyword evidence="4" id="KW-0812">Transmembrane</keyword>
<keyword evidence="7" id="KW-1185">Reference proteome</keyword>